<sequence>MAANTYTGTPSTSGAAVAASLTAQTRSGGTSEKRPAPATPADKSAKRPKLATPQSKPGPAVSSTATAAILPTSPKVLQKPDPVMSTSPSAVTHFKTEEKPQEAVPTASTPSLSDATCIKAEEPICPGTESTAFSSTSVPKSASNVEHTDAPPLTPASSSKPLPSVSVSDTTHRDVGHGGQNHTDVGPAASASASTSSTSALAFKHADCTRHSMFWQRDDFVVLRVQNTLFKLHRSRLEQESTFFADLFKRDTERPADRDTVDGCPVYLVDGTSAADFAVLMEAMDGGITYALNPLPFPALASLLRAAHALAFPRILNFASHVMRTTWAPDLACLTSVRTPNAAETIVLARTCNIPEVLKRAYYELLRSPGFHQSNDDIDDAIQRKAALEAAEYALLLAAREKLQEVWIQIASTPPDTSCPLISFSQPADAEPRRACEQAHAKGAELWAEMVGRAPVFKEGMLDPLGALENIIAAVAGAAKSSAMKKGAITKVPDGGAEPFPASPASRTRTGSSSASAAAGAASRTAQAQAGSAARTPEKRAALTEPDRISAKRRRLETSPSAGEQTLLDSEPLPFALSTVKVEQVSPKSGPAELTALSTASAPSSSAKFALCTRHPVFWHENPIVLLVQDTLFKLHRSRLEHESTYFADLFKRSSNPPLEGDVMDGCPVYAVNSVSAADFSVLMEAMDGGIMYALNPPPFPALASLLRAAHALGFPKILDFAKHVLRTMWPPDVAHVSSVRIPHAAETITLARTCGVPEVLKRAYYELLRSPGFKQTDDNHVDTCAKPSLGLAEYMRLVVTREKLQEMWIQIASAPEVLLCRLPFLPSPSDSDVERQRVCSQTRTKDVEVWAEMVVQVPLFKEGMLDPLDALSNLAALDWHARGFCLRCVNHWRRTWREELDGCLDLK</sequence>
<dbReference type="SMART" id="SM00225">
    <property type="entry name" value="BTB"/>
    <property type="match status" value="2"/>
</dbReference>
<evidence type="ECO:0000256" key="1">
    <source>
        <dbReference type="SAM" id="MobiDB-lite"/>
    </source>
</evidence>
<dbReference type="SUPFAM" id="SSF54695">
    <property type="entry name" value="POZ domain"/>
    <property type="match status" value="2"/>
</dbReference>
<name>A0A401GNB4_9APHY</name>
<reference evidence="3 4" key="1">
    <citation type="journal article" date="2018" name="Sci. Rep.">
        <title>Genome sequence of the cauliflower mushroom Sparassis crispa (Hanabiratake) and its association with beneficial usage.</title>
        <authorList>
            <person name="Kiyama R."/>
            <person name="Furutani Y."/>
            <person name="Kawaguchi K."/>
            <person name="Nakanishi T."/>
        </authorList>
    </citation>
    <scope>NUCLEOTIDE SEQUENCE [LARGE SCALE GENOMIC DNA]</scope>
</reference>
<dbReference type="Gene3D" id="3.30.710.10">
    <property type="entry name" value="Potassium Channel Kv1.1, Chain A"/>
    <property type="match status" value="2"/>
</dbReference>
<feature type="compositionally biased region" description="Low complexity" evidence="1">
    <location>
        <begin position="157"/>
        <end position="168"/>
    </location>
</feature>
<dbReference type="AlphaFoldDB" id="A0A401GNB4"/>
<dbReference type="InterPro" id="IPR011333">
    <property type="entry name" value="SKP1/BTB/POZ_sf"/>
</dbReference>
<dbReference type="OrthoDB" id="2746456at2759"/>
<dbReference type="InterPro" id="IPR000210">
    <property type="entry name" value="BTB/POZ_dom"/>
</dbReference>
<feature type="compositionally biased region" description="Low complexity" evidence="1">
    <location>
        <begin position="503"/>
        <end position="535"/>
    </location>
</feature>
<feature type="domain" description="BTB" evidence="2">
    <location>
        <begin position="219"/>
        <end position="287"/>
    </location>
</feature>
<evidence type="ECO:0000313" key="3">
    <source>
        <dbReference type="EMBL" id="GBE83708.1"/>
    </source>
</evidence>
<proteinExistence type="predicted"/>
<dbReference type="GeneID" id="38780625"/>
<gene>
    <name evidence="3" type="ORF">SCP_0507640</name>
</gene>
<dbReference type="RefSeq" id="XP_027614621.1">
    <property type="nucleotide sequence ID" value="XM_027758820.1"/>
</dbReference>
<comment type="caution">
    <text evidence="3">The sequence shown here is derived from an EMBL/GenBank/DDBJ whole genome shotgun (WGS) entry which is preliminary data.</text>
</comment>
<dbReference type="Proteomes" id="UP000287166">
    <property type="component" value="Unassembled WGS sequence"/>
</dbReference>
<protein>
    <recommendedName>
        <fullName evidence="2">BTB domain-containing protein</fullName>
    </recommendedName>
</protein>
<evidence type="ECO:0000259" key="2">
    <source>
        <dbReference type="PROSITE" id="PS50097"/>
    </source>
</evidence>
<feature type="domain" description="BTB" evidence="2">
    <location>
        <begin position="622"/>
        <end position="690"/>
    </location>
</feature>
<feature type="region of interest" description="Disordered" evidence="1">
    <location>
        <begin position="490"/>
        <end position="570"/>
    </location>
</feature>
<feature type="region of interest" description="Disordered" evidence="1">
    <location>
        <begin position="1"/>
        <end position="113"/>
    </location>
</feature>
<dbReference type="PROSITE" id="PS50097">
    <property type="entry name" value="BTB"/>
    <property type="match status" value="2"/>
</dbReference>
<accession>A0A401GNB4</accession>
<dbReference type="InParanoid" id="A0A401GNB4"/>
<dbReference type="EMBL" id="BFAD01000005">
    <property type="protein sequence ID" value="GBE83708.1"/>
    <property type="molecule type" value="Genomic_DNA"/>
</dbReference>
<feature type="compositionally biased region" description="Polar residues" evidence="1">
    <location>
        <begin position="128"/>
        <end position="145"/>
    </location>
</feature>
<feature type="compositionally biased region" description="Polar residues" evidence="1">
    <location>
        <begin position="558"/>
        <end position="568"/>
    </location>
</feature>
<feature type="region of interest" description="Disordered" evidence="1">
    <location>
        <begin position="128"/>
        <end position="192"/>
    </location>
</feature>
<evidence type="ECO:0000313" key="4">
    <source>
        <dbReference type="Proteomes" id="UP000287166"/>
    </source>
</evidence>
<feature type="compositionally biased region" description="Basic and acidic residues" evidence="1">
    <location>
        <begin position="536"/>
        <end position="550"/>
    </location>
</feature>
<keyword evidence="4" id="KW-1185">Reference proteome</keyword>
<feature type="compositionally biased region" description="Polar residues" evidence="1">
    <location>
        <begin position="1"/>
        <end position="14"/>
    </location>
</feature>
<feature type="compositionally biased region" description="Polar residues" evidence="1">
    <location>
        <begin position="21"/>
        <end position="30"/>
    </location>
</feature>
<organism evidence="3 4">
    <name type="scientific">Sparassis crispa</name>
    <dbReference type="NCBI Taxonomy" id="139825"/>
    <lineage>
        <taxon>Eukaryota</taxon>
        <taxon>Fungi</taxon>
        <taxon>Dikarya</taxon>
        <taxon>Basidiomycota</taxon>
        <taxon>Agaricomycotina</taxon>
        <taxon>Agaricomycetes</taxon>
        <taxon>Polyporales</taxon>
        <taxon>Sparassidaceae</taxon>
        <taxon>Sparassis</taxon>
    </lineage>
</organism>